<dbReference type="GO" id="GO:0042597">
    <property type="term" value="C:periplasmic space"/>
    <property type="evidence" value="ECO:0007669"/>
    <property type="project" value="UniProtKB-ARBA"/>
</dbReference>
<dbReference type="GO" id="GO:0015833">
    <property type="term" value="P:peptide transport"/>
    <property type="evidence" value="ECO:0007669"/>
    <property type="project" value="TreeGrafter"/>
</dbReference>
<dbReference type="PANTHER" id="PTHR30290">
    <property type="entry name" value="PERIPLASMIC BINDING COMPONENT OF ABC TRANSPORTER"/>
    <property type="match status" value="1"/>
</dbReference>
<dbReference type="eggNOG" id="COG0747">
    <property type="taxonomic scope" value="Bacteria"/>
</dbReference>
<dbReference type="InterPro" id="IPR030678">
    <property type="entry name" value="Peptide/Ni-bd"/>
</dbReference>
<dbReference type="InterPro" id="IPR000914">
    <property type="entry name" value="SBP_5_dom"/>
</dbReference>
<dbReference type="Proteomes" id="UP000007434">
    <property type="component" value="Chromosome"/>
</dbReference>
<gene>
    <name evidence="4" type="ordered locus">Halsa_2146</name>
</gene>
<dbReference type="Gene3D" id="3.10.105.10">
    <property type="entry name" value="Dipeptide-binding Protein, Domain 3"/>
    <property type="match status" value="1"/>
</dbReference>
<name>E4RJZ1_HALHG</name>
<keyword evidence="5" id="KW-1185">Reference proteome</keyword>
<dbReference type="GO" id="GO:1904680">
    <property type="term" value="F:peptide transmembrane transporter activity"/>
    <property type="evidence" value="ECO:0007669"/>
    <property type="project" value="TreeGrafter"/>
</dbReference>
<evidence type="ECO:0000313" key="5">
    <source>
        <dbReference type="Proteomes" id="UP000007434"/>
    </source>
</evidence>
<dbReference type="PANTHER" id="PTHR30290:SF38">
    <property type="entry name" value="D,D-DIPEPTIDE-BINDING PERIPLASMIC PROTEIN DDPA-RELATED"/>
    <property type="match status" value="1"/>
</dbReference>
<dbReference type="PIRSF" id="PIRSF002741">
    <property type="entry name" value="MppA"/>
    <property type="match status" value="1"/>
</dbReference>
<dbReference type="InterPro" id="IPR039424">
    <property type="entry name" value="SBP_5"/>
</dbReference>
<evidence type="ECO:0000256" key="2">
    <source>
        <dbReference type="SAM" id="SignalP"/>
    </source>
</evidence>
<feature type="signal peptide" evidence="2">
    <location>
        <begin position="1"/>
        <end position="26"/>
    </location>
</feature>
<evidence type="ECO:0000256" key="1">
    <source>
        <dbReference type="ARBA" id="ARBA00022729"/>
    </source>
</evidence>
<accession>E4RJZ1</accession>
<reference evidence="4 5" key="2">
    <citation type="journal article" date="2011" name="J. Bacteriol.">
        <title>Complete Genome Sequence of the Haloalkaliphilic, Hydrogen Producing Halanaerobium hydrogenoformans.</title>
        <authorList>
            <person name="Brown S.D."/>
            <person name="Begemann M.B."/>
            <person name="Mormile M.R."/>
            <person name="Wall J.D."/>
            <person name="Han C.S."/>
            <person name="Goodwin L.A."/>
            <person name="Pitluck S."/>
            <person name="Land M.L."/>
            <person name="Hauser L.J."/>
            <person name="Elias D.A."/>
        </authorList>
    </citation>
    <scope>NUCLEOTIDE SEQUENCE [LARGE SCALE GENOMIC DNA]</scope>
    <source>
        <strain evidence="5">sapolanicus</strain>
    </source>
</reference>
<sequence>MKKSIILIITIIVLFLTMAFSAAAQASSEGVYGGRLNVALKMSAPHLDSDNSTDSQITAMMNHVYEGLFEFDENLQLQPHLADSYRVLDDGKEYIVELREDVMMHNGEKMDADDVLASFERWLDINGAGDLIKPYFDQAVKLDDYTISFKFDEPYAPFLNIMASPVSNQKFVVRAKEIIDEFGDSLINRHIGTGPYMVKEWIPDQRLSLVRFEDYSPKQMESSFFAGERTAYLDEIVLNFITNAQVRVSGVQTGQFHFAEEVPRDQYPRFNADANINTQIIYPDQMAVFVTNNGIAPFDNKYARRAMVYALDLEELGYAMIGNPDFWRLEASLHEEGNPWHAENVGEGIYNVYDPDKAKELLDKADYDGTPLVILSGQDSEMERQGAISIKDQLEKIGIEVELQLFDRPTVVERRAKPEGWNIHLSSFIKTVPDPQIHQGWTGTNKWVTNWDSEESREMDEIFARMVKEVDYEQRYQIVEEFYEKMWDTVPYFNILDFSRLHITRSELKNFEAAWQTFFWNTWLEE</sequence>
<feature type="chain" id="PRO_5003186738" evidence="2">
    <location>
        <begin position="27"/>
        <end position="526"/>
    </location>
</feature>
<organism evidence="4 5">
    <name type="scientific">Halanaerobium hydrogeniformans</name>
    <name type="common">Halanaerobium sp. (strain sapolanicus)</name>
    <dbReference type="NCBI Taxonomy" id="656519"/>
    <lineage>
        <taxon>Bacteria</taxon>
        <taxon>Bacillati</taxon>
        <taxon>Bacillota</taxon>
        <taxon>Clostridia</taxon>
        <taxon>Halanaerobiales</taxon>
        <taxon>Halanaerobiaceae</taxon>
        <taxon>Halanaerobium</taxon>
    </lineage>
</organism>
<dbReference type="KEGG" id="has:Halsa_2146"/>
<feature type="domain" description="Solute-binding protein family 5" evidence="3">
    <location>
        <begin position="77"/>
        <end position="436"/>
    </location>
</feature>
<dbReference type="SUPFAM" id="SSF53850">
    <property type="entry name" value="Periplasmic binding protein-like II"/>
    <property type="match status" value="1"/>
</dbReference>
<dbReference type="STRING" id="656519.Halsa_2146"/>
<dbReference type="Gene3D" id="3.40.190.10">
    <property type="entry name" value="Periplasmic binding protein-like II"/>
    <property type="match status" value="1"/>
</dbReference>
<reference evidence="4 5" key="1">
    <citation type="submission" date="2010-11" db="EMBL/GenBank/DDBJ databases">
        <title>Complete sequence of Halanaerobium sp. sapolanicus.</title>
        <authorList>
            <consortium name="US DOE Joint Genome Institute"/>
            <person name="Lucas S."/>
            <person name="Copeland A."/>
            <person name="Lapidus A."/>
            <person name="Cheng J.-F."/>
            <person name="Bruce D."/>
            <person name="Goodwin L."/>
            <person name="Pitluck S."/>
            <person name="Davenport K."/>
            <person name="Detter J.C."/>
            <person name="Han C."/>
            <person name="Tapia R."/>
            <person name="Land M."/>
            <person name="Hauser L."/>
            <person name="Jeffries C."/>
            <person name="Kyrpides N."/>
            <person name="Ivanova N."/>
            <person name="Mikhailova N."/>
            <person name="Begemann M.B."/>
            <person name="Mormile M.R."/>
            <person name="Wall J.D."/>
            <person name="Elias D.A."/>
            <person name="Woyke T."/>
        </authorList>
    </citation>
    <scope>NUCLEOTIDE SEQUENCE [LARGE SCALE GENOMIC DNA]</scope>
    <source>
        <strain evidence="5">sapolanicus</strain>
    </source>
</reference>
<keyword evidence="1 2" id="KW-0732">Signal</keyword>
<dbReference type="AlphaFoldDB" id="E4RJZ1"/>
<evidence type="ECO:0000313" key="4">
    <source>
        <dbReference type="EMBL" id="ADQ15561.1"/>
    </source>
</evidence>
<dbReference type="Pfam" id="PF00496">
    <property type="entry name" value="SBP_bac_5"/>
    <property type="match status" value="1"/>
</dbReference>
<dbReference type="GO" id="GO:0043190">
    <property type="term" value="C:ATP-binding cassette (ABC) transporter complex"/>
    <property type="evidence" value="ECO:0007669"/>
    <property type="project" value="InterPro"/>
</dbReference>
<dbReference type="HOGENOM" id="CLU_017028_7_1_9"/>
<evidence type="ECO:0000259" key="3">
    <source>
        <dbReference type="Pfam" id="PF00496"/>
    </source>
</evidence>
<protein>
    <submittedName>
        <fullName evidence="4">Extracellular solute-binding protein family 5</fullName>
    </submittedName>
</protein>
<proteinExistence type="predicted"/>
<dbReference type="EMBL" id="CP002304">
    <property type="protein sequence ID" value="ADQ15561.1"/>
    <property type="molecule type" value="Genomic_DNA"/>
</dbReference>